<dbReference type="GO" id="GO:0006869">
    <property type="term" value="P:lipid transport"/>
    <property type="evidence" value="ECO:0007669"/>
    <property type="project" value="UniProtKB-KW"/>
</dbReference>
<protein>
    <recommendedName>
        <fullName evidence="9">Phosphatidylcholine transfer protein</fullName>
    </recommendedName>
    <alternativeName>
        <fullName evidence="11">START domain-containing protein 2</fullName>
    </alternativeName>
    <alternativeName>
        <fullName evidence="10">StAR-related lipid transfer protein 2</fullName>
    </alternativeName>
</protein>
<sequence length="684" mass="80480">MKKTEKCRTNIQEYEIQVMLITVIKPLVTIMQICDSKLNYDQKYLLQKLEKLAFSYESLLLYDKLPQNLILNQKEFLKKMDQKVNVEELKNNFKAFDLDKMVLENQQNNQQNPKKQLKLIDLIQEQYEQAEKISQNNQSAISSQKQLEGESESQQQKQQLKKKKSDDSISCSSIDSDEIYNNQMEELNDSNQKSAKKQEQEIEYIVFDNPNEEKNINKINNNNFNNNHQRININMNYSNPKNSSIQFRNTHNKKKTLQPTFVKPQQIDQHNDSFIPADLGSNFSSKKASNRQHISNLQNDEQNNINENENYNQNDQTDYINQDQIKNNKNENNKIEKNQDSQVIRIQDSPIEAQQNPNSNQNIQNNQDYNQFGNNYNSQSKDFLIQNKNHSNDYQQSNNNNDNTNLNQVEITIENNTIKEDKNQQSENNSNININNDDNNNQSEIQLQQQQLNQQVQKEADVVVQQQDSDIIEKTSFLMNIYDETIEQGKWKSVINKKDMEIYKKTNLESAAVMIRCHCYLKDSTAKEIFNCIYDAKDRGSWDKLLLGFTRVEQLNDYTDIIYSYVDPGFGVTKREWVQKRFYKFDYPNPGQITICYYSVEHPLYPKKKGYIRADSYIAGYIMENVGNDCKLFILSCNDIKGLIPKYIVNFMAARAPKDWINSLHKYIQKRRDEQQKAIKNQKK</sequence>
<dbReference type="AlphaFoldDB" id="A0A0V0QDV9"/>
<dbReference type="InParanoid" id="A0A0V0QDV9"/>
<evidence type="ECO:0000256" key="7">
    <source>
        <dbReference type="ARBA" id="ARBA00023121"/>
    </source>
</evidence>
<feature type="compositionally biased region" description="Low complexity" evidence="12">
    <location>
        <begin position="134"/>
        <end position="158"/>
    </location>
</feature>
<organism evidence="14 15">
    <name type="scientific">Pseudocohnilembus persalinus</name>
    <name type="common">Ciliate</name>
    <dbReference type="NCBI Taxonomy" id="266149"/>
    <lineage>
        <taxon>Eukaryota</taxon>
        <taxon>Sar</taxon>
        <taxon>Alveolata</taxon>
        <taxon>Ciliophora</taxon>
        <taxon>Intramacronucleata</taxon>
        <taxon>Oligohymenophorea</taxon>
        <taxon>Scuticociliatia</taxon>
        <taxon>Philasterida</taxon>
        <taxon>Pseudocohnilembidae</taxon>
        <taxon>Pseudocohnilembus</taxon>
    </lineage>
</organism>
<evidence type="ECO:0000256" key="8">
    <source>
        <dbReference type="ARBA" id="ARBA00063535"/>
    </source>
</evidence>
<dbReference type="Gene3D" id="3.30.530.20">
    <property type="match status" value="1"/>
</dbReference>
<dbReference type="CDD" id="cd00177">
    <property type="entry name" value="START"/>
    <property type="match status" value="1"/>
</dbReference>
<evidence type="ECO:0000256" key="12">
    <source>
        <dbReference type="SAM" id="MobiDB-lite"/>
    </source>
</evidence>
<comment type="subunit">
    <text evidence="8">Interacts with ACOT13/THEM2.</text>
</comment>
<evidence type="ECO:0000259" key="13">
    <source>
        <dbReference type="PROSITE" id="PS50848"/>
    </source>
</evidence>
<accession>A0A0V0QDV9</accession>
<keyword evidence="2" id="KW-0813">Transport</keyword>
<keyword evidence="4" id="KW-0597">Phosphoprotein</keyword>
<evidence type="ECO:0000313" key="15">
    <source>
        <dbReference type="Proteomes" id="UP000054937"/>
    </source>
</evidence>
<feature type="region of interest" description="Disordered" evidence="12">
    <location>
        <begin position="353"/>
        <end position="378"/>
    </location>
</feature>
<feature type="domain" description="START" evidence="13">
    <location>
        <begin position="491"/>
        <end position="673"/>
    </location>
</feature>
<dbReference type="PROSITE" id="PS50848">
    <property type="entry name" value="START"/>
    <property type="match status" value="1"/>
</dbReference>
<evidence type="ECO:0000256" key="9">
    <source>
        <dbReference type="ARBA" id="ARBA00069061"/>
    </source>
</evidence>
<evidence type="ECO:0000313" key="14">
    <source>
        <dbReference type="EMBL" id="KRX00391.1"/>
    </source>
</evidence>
<reference evidence="14 15" key="1">
    <citation type="journal article" date="2015" name="Sci. Rep.">
        <title>Genome of the facultative scuticociliatosis pathogen Pseudocohnilembus persalinus provides insight into its virulence through horizontal gene transfer.</title>
        <authorList>
            <person name="Xiong J."/>
            <person name="Wang G."/>
            <person name="Cheng J."/>
            <person name="Tian M."/>
            <person name="Pan X."/>
            <person name="Warren A."/>
            <person name="Jiang C."/>
            <person name="Yuan D."/>
            <person name="Miao W."/>
        </authorList>
    </citation>
    <scope>NUCLEOTIDE SEQUENCE [LARGE SCALE GENOMIC DNA]</scope>
    <source>
        <strain evidence="14">36N120E</strain>
    </source>
</reference>
<evidence type="ECO:0000256" key="5">
    <source>
        <dbReference type="ARBA" id="ARBA00022990"/>
    </source>
</evidence>
<dbReference type="Proteomes" id="UP000054937">
    <property type="component" value="Unassembled WGS sequence"/>
</dbReference>
<evidence type="ECO:0000256" key="3">
    <source>
        <dbReference type="ARBA" id="ARBA00022490"/>
    </source>
</evidence>
<feature type="region of interest" description="Disordered" evidence="12">
    <location>
        <begin position="264"/>
        <end position="292"/>
    </location>
</feature>
<dbReference type="PANTHER" id="PTHR19308">
    <property type="entry name" value="PHOSPHATIDYLCHOLINE TRANSFER PROTEIN"/>
    <property type="match status" value="1"/>
</dbReference>
<keyword evidence="6" id="KW-0445">Lipid transport</keyword>
<evidence type="ECO:0000256" key="10">
    <source>
        <dbReference type="ARBA" id="ARBA00077188"/>
    </source>
</evidence>
<proteinExistence type="predicted"/>
<keyword evidence="15" id="KW-1185">Reference proteome</keyword>
<evidence type="ECO:0000256" key="4">
    <source>
        <dbReference type="ARBA" id="ARBA00022553"/>
    </source>
</evidence>
<feature type="region of interest" description="Disordered" evidence="12">
    <location>
        <begin position="417"/>
        <end position="440"/>
    </location>
</feature>
<dbReference type="InterPro" id="IPR023393">
    <property type="entry name" value="START-like_dom_sf"/>
</dbReference>
<dbReference type="Pfam" id="PF01852">
    <property type="entry name" value="START"/>
    <property type="match status" value="1"/>
</dbReference>
<dbReference type="OrthoDB" id="5403181at2759"/>
<feature type="compositionally biased region" description="Low complexity" evidence="12">
    <location>
        <begin position="354"/>
        <end position="371"/>
    </location>
</feature>
<gene>
    <name evidence="14" type="ORF">PPERSA_03612</name>
</gene>
<dbReference type="SUPFAM" id="SSF55961">
    <property type="entry name" value="Bet v1-like"/>
    <property type="match status" value="1"/>
</dbReference>
<keyword evidence="3" id="KW-0963">Cytoplasm</keyword>
<dbReference type="GO" id="GO:0008289">
    <property type="term" value="F:lipid binding"/>
    <property type="evidence" value="ECO:0007669"/>
    <property type="project" value="UniProtKB-KW"/>
</dbReference>
<keyword evidence="7" id="KW-0446">Lipid-binding</keyword>
<dbReference type="PANTHER" id="PTHR19308:SF14">
    <property type="entry name" value="START DOMAIN-CONTAINING PROTEIN"/>
    <property type="match status" value="1"/>
</dbReference>
<keyword evidence="5" id="KW-0007">Acetylation</keyword>
<name>A0A0V0QDV9_PSEPJ</name>
<evidence type="ECO:0000256" key="2">
    <source>
        <dbReference type="ARBA" id="ARBA00022448"/>
    </source>
</evidence>
<evidence type="ECO:0000256" key="1">
    <source>
        <dbReference type="ARBA" id="ARBA00004496"/>
    </source>
</evidence>
<dbReference type="InterPro" id="IPR002913">
    <property type="entry name" value="START_lipid-bd_dom"/>
</dbReference>
<dbReference type="GO" id="GO:0005829">
    <property type="term" value="C:cytosol"/>
    <property type="evidence" value="ECO:0007669"/>
    <property type="project" value="UniProtKB-ARBA"/>
</dbReference>
<feature type="compositionally biased region" description="Low complexity" evidence="12">
    <location>
        <begin position="425"/>
        <end position="440"/>
    </location>
</feature>
<comment type="subcellular location">
    <subcellularLocation>
        <location evidence="1">Cytoplasm</location>
    </subcellularLocation>
</comment>
<dbReference type="InterPro" id="IPR051213">
    <property type="entry name" value="START_lipid_transfer"/>
</dbReference>
<feature type="region of interest" description="Disordered" evidence="12">
    <location>
        <begin position="134"/>
        <end position="177"/>
    </location>
</feature>
<evidence type="ECO:0000256" key="11">
    <source>
        <dbReference type="ARBA" id="ARBA00079049"/>
    </source>
</evidence>
<dbReference type="EMBL" id="LDAU01000192">
    <property type="protein sequence ID" value="KRX00391.1"/>
    <property type="molecule type" value="Genomic_DNA"/>
</dbReference>
<dbReference type="FunFam" id="3.30.530.20:FF:000017">
    <property type="entry name" value="Phosphatidylcholine transfer protein, putative"/>
    <property type="match status" value="1"/>
</dbReference>
<evidence type="ECO:0000256" key="6">
    <source>
        <dbReference type="ARBA" id="ARBA00023055"/>
    </source>
</evidence>
<feature type="compositionally biased region" description="Polar residues" evidence="12">
    <location>
        <begin position="281"/>
        <end position="292"/>
    </location>
</feature>
<comment type="caution">
    <text evidence="14">The sequence shown here is derived from an EMBL/GenBank/DDBJ whole genome shotgun (WGS) entry which is preliminary data.</text>
</comment>